<dbReference type="Proteomes" id="UP001295463">
    <property type="component" value="Chromosome"/>
</dbReference>
<dbReference type="Pfam" id="PF07238">
    <property type="entry name" value="PilZ"/>
    <property type="match status" value="1"/>
</dbReference>
<dbReference type="RefSeq" id="WP_305732438.1">
    <property type="nucleotide sequence ID" value="NZ_OW150024.1"/>
</dbReference>
<feature type="domain" description="PilZ" evidence="1">
    <location>
        <begin position="119"/>
        <end position="219"/>
    </location>
</feature>
<evidence type="ECO:0000259" key="1">
    <source>
        <dbReference type="Pfam" id="PF07238"/>
    </source>
</evidence>
<dbReference type="InterPro" id="IPR009875">
    <property type="entry name" value="PilZ_domain"/>
</dbReference>
<protein>
    <submittedName>
        <fullName evidence="2">PilZ domain-containing protein</fullName>
    </submittedName>
</protein>
<organism evidence="2 3">
    <name type="scientific">Trichlorobacter ammonificans</name>
    <dbReference type="NCBI Taxonomy" id="2916410"/>
    <lineage>
        <taxon>Bacteria</taxon>
        <taxon>Pseudomonadati</taxon>
        <taxon>Thermodesulfobacteriota</taxon>
        <taxon>Desulfuromonadia</taxon>
        <taxon>Geobacterales</taxon>
        <taxon>Geobacteraceae</taxon>
        <taxon>Trichlorobacter</taxon>
    </lineage>
</organism>
<accession>A0ABN8HNP0</accession>
<gene>
    <name evidence="2" type="ORF">GEAMG1_1792</name>
</gene>
<keyword evidence="3" id="KW-1185">Reference proteome</keyword>
<sequence length="234" mass="25927">MKETYQIVSLKDGTQDFAAIIQTIREIHSGKLKNDLRLINYYHEVPVSYPVVIEHVDAEMVDLKVHQAQSVVLAAQKQALLKSAAFPQGLGVHALTERVNVPKCAVTLGRFAYASIRADRRESVRVTVDGQVEATYQTDQQTVTGWLQDISLTGCALLSASSLPTGIADQGTARLTLDATCLSVPARLVNSRPKDDGYLHTFQIEVDKQADKVISQYIYNRQVQIIQTLKEQFG</sequence>
<evidence type="ECO:0000313" key="3">
    <source>
        <dbReference type="Proteomes" id="UP001295463"/>
    </source>
</evidence>
<evidence type="ECO:0000313" key="2">
    <source>
        <dbReference type="EMBL" id="CAH2031624.1"/>
    </source>
</evidence>
<name>A0ABN8HNP0_9BACT</name>
<dbReference type="Gene3D" id="2.40.10.220">
    <property type="entry name" value="predicted glycosyltransferase like domains"/>
    <property type="match status" value="1"/>
</dbReference>
<reference evidence="2 3" key="1">
    <citation type="submission" date="2022-03" db="EMBL/GenBank/DDBJ databases">
        <authorList>
            <person name="Koch H."/>
        </authorList>
    </citation>
    <scope>NUCLEOTIDE SEQUENCE [LARGE SCALE GENOMIC DNA]</scope>
    <source>
        <strain evidence="2 3">G1</strain>
    </source>
</reference>
<dbReference type="EMBL" id="OW150024">
    <property type="protein sequence ID" value="CAH2031624.1"/>
    <property type="molecule type" value="Genomic_DNA"/>
</dbReference>
<proteinExistence type="predicted"/>
<dbReference type="SUPFAM" id="SSF141371">
    <property type="entry name" value="PilZ domain-like"/>
    <property type="match status" value="1"/>
</dbReference>